<proteinExistence type="predicted"/>
<dbReference type="EMBL" id="GGEC01049610">
    <property type="protein sequence ID" value="MBX30094.1"/>
    <property type="molecule type" value="Transcribed_RNA"/>
</dbReference>
<accession>A0A2P2MIP0</accession>
<organism evidence="1">
    <name type="scientific">Rhizophora mucronata</name>
    <name type="common">Asiatic mangrove</name>
    <dbReference type="NCBI Taxonomy" id="61149"/>
    <lineage>
        <taxon>Eukaryota</taxon>
        <taxon>Viridiplantae</taxon>
        <taxon>Streptophyta</taxon>
        <taxon>Embryophyta</taxon>
        <taxon>Tracheophyta</taxon>
        <taxon>Spermatophyta</taxon>
        <taxon>Magnoliopsida</taxon>
        <taxon>eudicotyledons</taxon>
        <taxon>Gunneridae</taxon>
        <taxon>Pentapetalae</taxon>
        <taxon>rosids</taxon>
        <taxon>fabids</taxon>
        <taxon>Malpighiales</taxon>
        <taxon>Rhizophoraceae</taxon>
        <taxon>Rhizophora</taxon>
    </lineage>
</organism>
<sequence length="39" mass="4651">MGNCHLIILQCPKLGRVVKKKKKFIKEEKKQIPKMRNML</sequence>
<reference evidence="1" key="1">
    <citation type="submission" date="2018-02" db="EMBL/GenBank/DDBJ databases">
        <title>Rhizophora mucronata_Transcriptome.</title>
        <authorList>
            <person name="Meera S.P."/>
            <person name="Sreeshan A."/>
            <person name="Augustine A."/>
        </authorList>
    </citation>
    <scope>NUCLEOTIDE SEQUENCE</scope>
    <source>
        <tissue evidence="1">Leaf</tissue>
    </source>
</reference>
<evidence type="ECO:0000313" key="1">
    <source>
        <dbReference type="EMBL" id="MBX30094.1"/>
    </source>
</evidence>
<protein>
    <submittedName>
        <fullName evidence="1">Uncharacterized protein</fullName>
    </submittedName>
</protein>
<name>A0A2P2MIP0_RHIMU</name>
<dbReference type="AlphaFoldDB" id="A0A2P2MIP0"/>